<dbReference type="EMBL" id="FRCS01000029">
    <property type="protein sequence ID" value="SHN47875.1"/>
    <property type="molecule type" value="Genomic_DNA"/>
</dbReference>
<sequence length="224" mass="23865">MTTTLPSPVRSGERPSRRERFGAAIYDPFLALGERRGMAQRRDRLLAGARGAVLEIGAGTGLNLAHYPSDVRALIVSEPDAGMRAVLERRVGESRVPAVVSPASASALPFEDAAFDTVVSTLVLCTVEDPAAAAAEVRRVLRPGGRFLVIEHVRAVDGSRLARWQHRLAGPWKALAAGCRCDQSTGRVLTDAGFDVETLWRDHWSGMPAIVGPLVVGALAAPDA</sequence>
<dbReference type="InterPro" id="IPR029063">
    <property type="entry name" value="SAM-dependent_MTases_sf"/>
</dbReference>
<dbReference type="Pfam" id="PF08241">
    <property type="entry name" value="Methyltransf_11"/>
    <property type="match status" value="1"/>
</dbReference>
<dbReference type="Gene3D" id="3.40.50.150">
    <property type="entry name" value="Vaccinia Virus protein VP39"/>
    <property type="match status" value="1"/>
</dbReference>
<feature type="domain" description="Methyltransferase type 11" evidence="1">
    <location>
        <begin position="54"/>
        <end position="149"/>
    </location>
</feature>
<evidence type="ECO:0000259" key="1">
    <source>
        <dbReference type="Pfam" id="PF08241"/>
    </source>
</evidence>
<dbReference type="PANTHER" id="PTHR45036">
    <property type="entry name" value="METHYLTRANSFERASE LIKE 7B"/>
    <property type="match status" value="1"/>
</dbReference>
<dbReference type="RefSeq" id="WP_073266146.1">
    <property type="nucleotide sequence ID" value="NZ_FRCS01000029.1"/>
</dbReference>
<dbReference type="STRING" id="134849.SAMN05443668_12935"/>
<dbReference type="PANTHER" id="PTHR45036:SF1">
    <property type="entry name" value="METHYLTRANSFERASE LIKE 7A"/>
    <property type="match status" value="1"/>
</dbReference>
<dbReference type="AlphaFoldDB" id="A0A1M7RNG7"/>
<dbReference type="GO" id="GO:0008757">
    <property type="term" value="F:S-adenosylmethionine-dependent methyltransferase activity"/>
    <property type="evidence" value="ECO:0007669"/>
    <property type="project" value="InterPro"/>
</dbReference>
<dbReference type="GO" id="GO:0032259">
    <property type="term" value="P:methylation"/>
    <property type="evidence" value="ECO:0007669"/>
    <property type="project" value="UniProtKB-KW"/>
</dbReference>
<gene>
    <name evidence="2" type="ORF">SAMN05443668_12935</name>
</gene>
<organism evidence="2 3">
    <name type="scientific">Cryptosporangium aurantiacum</name>
    <dbReference type="NCBI Taxonomy" id="134849"/>
    <lineage>
        <taxon>Bacteria</taxon>
        <taxon>Bacillati</taxon>
        <taxon>Actinomycetota</taxon>
        <taxon>Actinomycetes</taxon>
        <taxon>Cryptosporangiales</taxon>
        <taxon>Cryptosporangiaceae</taxon>
        <taxon>Cryptosporangium</taxon>
    </lineage>
</organism>
<keyword evidence="2" id="KW-0808">Transferase</keyword>
<evidence type="ECO:0000313" key="2">
    <source>
        <dbReference type="EMBL" id="SHN47875.1"/>
    </source>
</evidence>
<dbReference type="SUPFAM" id="SSF53335">
    <property type="entry name" value="S-adenosyl-L-methionine-dependent methyltransferases"/>
    <property type="match status" value="1"/>
</dbReference>
<accession>A0A1M7RNG7</accession>
<protein>
    <submittedName>
        <fullName evidence="2">Methyltransferase domain-containing protein</fullName>
    </submittedName>
</protein>
<keyword evidence="2" id="KW-0489">Methyltransferase</keyword>
<dbReference type="OrthoDB" id="65624at2"/>
<evidence type="ECO:0000313" key="3">
    <source>
        <dbReference type="Proteomes" id="UP000184440"/>
    </source>
</evidence>
<dbReference type="CDD" id="cd02440">
    <property type="entry name" value="AdoMet_MTases"/>
    <property type="match status" value="1"/>
</dbReference>
<name>A0A1M7RNG7_9ACTN</name>
<reference evidence="2 3" key="1">
    <citation type="submission" date="2016-11" db="EMBL/GenBank/DDBJ databases">
        <authorList>
            <person name="Jaros S."/>
            <person name="Januszkiewicz K."/>
            <person name="Wedrychowicz H."/>
        </authorList>
    </citation>
    <scope>NUCLEOTIDE SEQUENCE [LARGE SCALE GENOMIC DNA]</scope>
    <source>
        <strain evidence="2 3">DSM 46144</strain>
    </source>
</reference>
<dbReference type="InterPro" id="IPR013216">
    <property type="entry name" value="Methyltransf_11"/>
</dbReference>
<proteinExistence type="predicted"/>
<dbReference type="Proteomes" id="UP000184440">
    <property type="component" value="Unassembled WGS sequence"/>
</dbReference>
<keyword evidence="3" id="KW-1185">Reference proteome</keyword>
<dbReference type="InterPro" id="IPR052356">
    <property type="entry name" value="Thiol_S-MT"/>
</dbReference>